<organism evidence="2 3">
    <name type="scientific">Streblomastix strix</name>
    <dbReference type="NCBI Taxonomy" id="222440"/>
    <lineage>
        <taxon>Eukaryota</taxon>
        <taxon>Metamonada</taxon>
        <taxon>Preaxostyla</taxon>
        <taxon>Oxymonadida</taxon>
        <taxon>Streblomastigidae</taxon>
        <taxon>Streblomastix</taxon>
    </lineage>
</organism>
<feature type="compositionally biased region" description="Polar residues" evidence="1">
    <location>
        <begin position="1"/>
        <end position="15"/>
    </location>
</feature>
<feature type="region of interest" description="Disordered" evidence="1">
    <location>
        <begin position="196"/>
        <end position="243"/>
    </location>
</feature>
<feature type="compositionally biased region" description="Polar residues" evidence="1">
    <location>
        <begin position="220"/>
        <end position="234"/>
    </location>
</feature>
<feature type="compositionally biased region" description="Polar residues" evidence="1">
    <location>
        <begin position="42"/>
        <end position="55"/>
    </location>
</feature>
<feature type="compositionally biased region" description="Basic residues" evidence="1">
    <location>
        <begin position="196"/>
        <end position="209"/>
    </location>
</feature>
<proteinExistence type="predicted"/>
<protein>
    <submittedName>
        <fullName evidence="2">Uncharacterized protein</fullName>
    </submittedName>
</protein>
<evidence type="ECO:0000313" key="2">
    <source>
        <dbReference type="EMBL" id="KAA6390663.1"/>
    </source>
</evidence>
<reference evidence="2 3" key="1">
    <citation type="submission" date="2019-03" db="EMBL/GenBank/DDBJ databases">
        <title>Single cell metagenomics reveals metabolic interactions within the superorganism composed of flagellate Streblomastix strix and complex community of Bacteroidetes bacteria on its surface.</title>
        <authorList>
            <person name="Treitli S.C."/>
            <person name="Kolisko M."/>
            <person name="Husnik F."/>
            <person name="Keeling P."/>
            <person name="Hampl V."/>
        </authorList>
    </citation>
    <scope>NUCLEOTIDE SEQUENCE [LARGE SCALE GENOMIC DNA]</scope>
    <source>
        <strain evidence="2">ST1C</strain>
    </source>
</reference>
<dbReference type="Proteomes" id="UP000324800">
    <property type="component" value="Unassembled WGS sequence"/>
</dbReference>
<accession>A0A5J4W7W4</accession>
<dbReference type="EMBL" id="SNRW01003148">
    <property type="protein sequence ID" value="KAA6390663.1"/>
    <property type="molecule type" value="Genomic_DNA"/>
</dbReference>
<gene>
    <name evidence="2" type="ORF">EZS28_013813</name>
</gene>
<feature type="compositionally biased region" description="Basic and acidic residues" evidence="1">
    <location>
        <begin position="25"/>
        <end position="34"/>
    </location>
</feature>
<dbReference type="AlphaFoldDB" id="A0A5J4W7W4"/>
<evidence type="ECO:0000256" key="1">
    <source>
        <dbReference type="SAM" id="MobiDB-lite"/>
    </source>
</evidence>
<sequence length="243" mass="26901">MDSQGISTTTPTGPTDQLGANGVTREGEENKINDPPDEASQLPDSSPVVTSSNIEGSMGAPKLSSGQTTISQQIGVGYGDDLIDLGEINEAASKLEDEKAPSSPKEEQQIINISQQSPNANRTQYYEVQIENQDQIIENLKMISNLPIKEEDLNQIAIRYYSQLAAQITHRQLTQAVTHQELNIWDLSCVSKVRRSRNKVKLRRHHRKLPPPPPPPPNPSMNQQSTNLLSQVKYASSRVRVRS</sequence>
<name>A0A5J4W7W4_9EUKA</name>
<comment type="caution">
    <text evidence="2">The sequence shown here is derived from an EMBL/GenBank/DDBJ whole genome shotgun (WGS) entry which is preliminary data.</text>
</comment>
<feature type="region of interest" description="Disordered" evidence="1">
    <location>
        <begin position="1"/>
        <end position="68"/>
    </location>
</feature>
<evidence type="ECO:0000313" key="3">
    <source>
        <dbReference type="Proteomes" id="UP000324800"/>
    </source>
</evidence>
<feature type="compositionally biased region" description="Pro residues" evidence="1">
    <location>
        <begin position="210"/>
        <end position="219"/>
    </location>
</feature>